<evidence type="ECO:0000256" key="2">
    <source>
        <dbReference type="SAM" id="SignalP"/>
    </source>
</evidence>
<keyword evidence="4" id="KW-1185">Reference proteome</keyword>
<name>A0A1I8NHK7_MUSDO</name>
<keyword evidence="2" id="KW-0732">Signal</keyword>
<evidence type="ECO:0000313" key="4">
    <source>
        <dbReference type="Proteomes" id="UP001652621"/>
    </source>
</evidence>
<reference evidence="3" key="1">
    <citation type="submission" date="2020-05" db="UniProtKB">
        <authorList>
            <consortium name="EnsemblMetazoa"/>
        </authorList>
    </citation>
    <scope>IDENTIFICATION</scope>
    <source>
        <strain evidence="3">Aabys</strain>
    </source>
</reference>
<sequence>MKPLLSFAAIISVILSLAVEGNSDNNLQSADEFRGYIFELQEGVNRLLRDVEYLNKKAFREAKLLQQLRTQKLTNEGNTNVCEPLNVFFNKTQVEYSVLEDTLLASLKTSQNEQNSNLNGILQRQKEHIKKCPTNTAVDILSELLEDINGKINGFEKEFEKIESLQKELKPKTKDAEKQQMELLNDVNAKLKANQVKLENHEKQLPKLLDLMKSLKQMSGKSVHKLPISFILGSENFPLSDTE</sequence>
<evidence type="ECO:0000256" key="1">
    <source>
        <dbReference type="SAM" id="Coils"/>
    </source>
</evidence>
<reference evidence="5" key="2">
    <citation type="submission" date="2025-04" db="UniProtKB">
        <authorList>
            <consortium name="RefSeq"/>
        </authorList>
    </citation>
    <scope>IDENTIFICATION</scope>
    <source>
        <strain evidence="5">Aabys</strain>
    </source>
</reference>
<feature type="chain" id="PRO_5044561685" evidence="2">
    <location>
        <begin position="24"/>
        <end position="243"/>
    </location>
</feature>
<protein>
    <submittedName>
        <fullName evidence="5">Uncharacterized protein LOC101889118</fullName>
    </submittedName>
</protein>
<feature type="signal peptide" evidence="2">
    <location>
        <begin position="1"/>
        <end position="23"/>
    </location>
</feature>
<proteinExistence type="predicted"/>
<dbReference type="VEuPathDB" id="VectorBase:MDOA015223"/>
<gene>
    <name evidence="3" type="primary">101889118</name>
    <name evidence="5" type="synonym">LOC101889118</name>
</gene>
<dbReference type="GeneID" id="101889118"/>
<organism evidence="3">
    <name type="scientific">Musca domestica</name>
    <name type="common">House fly</name>
    <dbReference type="NCBI Taxonomy" id="7370"/>
    <lineage>
        <taxon>Eukaryota</taxon>
        <taxon>Metazoa</taxon>
        <taxon>Ecdysozoa</taxon>
        <taxon>Arthropoda</taxon>
        <taxon>Hexapoda</taxon>
        <taxon>Insecta</taxon>
        <taxon>Pterygota</taxon>
        <taxon>Neoptera</taxon>
        <taxon>Endopterygota</taxon>
        <taxon>Diptera</taxon>
        <taxon>Brachycera</taxon>
        <taxon>Muscomorpha</taxon>
        <taxon>Muscoidea</taxon>
        <taxon>Muscidae</taxon>
        <taxon>Musca</taxon>
    </lineage>
</organism>
<keyword evidence="1" id="KW-0175">Coiled coil</keyword>
<dbReference type="Proteomes" id="UP001652621">
    <property type="component" value="Unplaced"/>
</dbReference>
<evidence type="ECO:0000313" key="3">
    <source>
        <dbReference type="EnsemblMetazoa" id="MDOA015223-PA"/>
    </source>
</evidence>
<dbReference type="AlphaFoldDB" id="A0A1I8NHK7"/>
<evidence type="ECO:0000313" key="5">
    <source>
        <dbReference type="RefSeq" id="XP_005180137.1"/>
    </source>
</evidence>
<dbReference type="RefSeq" id="XP_005180137.1">
    <property type="nucleotide sequence ID" value="XM_005180080.3"/>
</dbReference>
<dbReference type="OrthoDB" id="7962548at2759"/>
<accession>A0A1I8NHK7</accession>
<dbReference type="VEuPathDB" id="VectorBase:MDOMA2_015816"/>
<feature type="coiled-coil region" evidence="1">
    <location>
        <begin position="138"/>
        <end position="218"/>
    </location>
</feature>
<dbReference type="EnsemblMetazoa" id="MDOA015223-RA">
    <property type="protein sequence ID" value="MDOA015223-PA"/>
    <property type="gene ID" value="MDOA015223"/>
</dbReference>
<dbReference type="KEGG" id="mde:101889118"/>